<dbReference type="PROSITE" id="PS01180">
    <property type="entry name" value="CUB"/>
    <property type="match status" value="1"/>
</dbReference>
<evidence type="ECO:0000259" key="4">
    <source>
        <dbReference type="PROSITE" id="PS01180"/>
    </source>
</evidence>
<dbReference type="HOGENOM" id="CLU_103588_4_0_1"/>
<sequence>CSQDFTDAPGYITSPQYPGPYIANSHCVWRIIAPENYVIRLDILDMRLQDHVTCAKDYVAVHDGSDVASPLIGRYCGFIHPELIESTSNHMTILFHSDAQFHKRGLKALYRFLKG</sequence>
<keyword evidence="6" id="KW-1185">Reference proteome</keyword>
<dbReference type="AlphaFoldDB" id="A7SSB6"/>
<evidence type="ECO:0000256" key="1">
    <source>
        <dbReference type="ARBA" id="ARBA00022737"/>
    </source>
</evidence>
<proteinExistence type="predicted"/>
<dbReference type="Proteomes" id="UP000001593">
    <property type="component" value="Unassembled WGS sequence"/>
</dbReference>
<feature type="domain" description="CUB" evidence="4">
    <location>
        <begin position="1"/>
        <end position="113"/>
    </location>
</feature>
<dbReference type="PANTHER" id="PTHR24251:SF50">
    <property type="entry name" value="ATTRACTIN-LIKE 1A"/>
    <property type="match status" value="1"/>
</dbReference>
<evidence type="ECO:0000256" key="2">
    <source>
        <dbReference type="ARBA" id="ARBA00023157"/>
    </source>
</evidence>
<dbReference type="EMBL" id="DS469775">
    <property type="protein sequence ID" value="EDO33377.1"/>
    <property type="molecule type" value="Genomic_DNA"/>
</dbReference>
<dbReference type="Gene3D" id="2.60.120.290">
    <property type="entry name" value="Spermadhesin, CUB domain"/>
    <property type="match status" value="1"/>
</dbReference>
<dbReference type="CDD" id="cd00041">
    <property type="entry name" value="CUB"/>
    <property type="match status" value="1"/>
</dbReference>
<dbReference type="STRING" id="45351.A7SSB6"/>
<feature type="non-terminal residue" evidence="5">
    <location>
        <position position="1"/>
    </location>
</feature>
<feature type="non-terminal residue" evidence="5">
    <location>
        <position position="115"/>
    </location>
</feature>
<dbReference type="FunFam" id="2.60.120.290:FF:000013">
    <property type="entry name" value="Membrane frizzled-related protein"/>
    <property type="match status" value="1"/>
</dbReference>
<dbReference type="InterPro" id="IPR000859">
    <property type="entry name" value="CUB_dom"/>
</dbReference>
<protein>
    <recommendedName>
        <fullName evidence="4">CUB domain-containing protein</fullName>
    </recommendedName>
</protein>
<dbReference type="InterPro" id="IPR035914">
    <property type="entry name" value="Sperma_CUB_dom_sf"/>
</dbReference>
<reference evidence="5 6" key="1">
    <citation type="journal article" date="2007" name="Science">
        <title>Sea anemone genome reveals ancestral eumetazoan gene repertoire and genomic organization.</title>
        <authorList>
            <person name="Putnam N.H."/>
            <person name="Srivastava M."/>
            <person name="Hellsten U."/>
            <person name="Dirks B."/>
            <person name="Chapman J."/>
            <person name="Salamov A."/>
            <person name="Terry A."/>
            <person name="Shapiro H."/>
            <person name="Lindquist E."/>
            <person name="Kapitonov V.V."/>
            <person name="Jurka J."/>
            <person name="Genikhovich G."/>
            <person name="Grigoriev I.V."/>
            <person name="Lucas S.M."/>
            <person name="Steele R.E."/>
            <person name="Finnerty J.R."/>
            <person name="Technau U."/>
            <person name="Martindale M.Q."/>
            <person name="Rokhsar D.S."/>
        </authorList>
    </citation>
    <scope>NUCLEOTIDE SEQUENCE [LARGE SCALE GENOMIC DNA]</scope>
    <source>
        <strain evidence="6">CH2 X CH6</strain>
    </source>
</reference>
<dbReference type="InParanoid" id="A7SSB6"/>
<dbReference type="eggNOG" id="KOG3714">
    <property type="taxonomic scope" value="Eukaryota"/>
</dbReference>
<dbReference type="OMA" id="YIANSHC"/>
<dbReference type="SUPFAM" id="SSF49854">
    <property type="entry name" value="Spermadhesin, CUB domain"/>
    <property type="match status" value="1"/>
</dbReference>
<evidence type="ECO:0000313" key="5">
    <source>
        <dbReference type="EMBL" id="EDO33377.1"/>
    </source>
</evidence>
<dbReference type="PhylomeDB" id="A7SSB6"/>
<evidence type="ECO:0000256" key="3">
    <source>
        <dbReference type="PROSITE-ProRule" id="PRU00059"/>
    </source>
</evidence>
<dbReference type="PANTHER" id="PTHR24251">
    <property type="entry name" value="OVOCHYMASE-RELATED"/>
    <property type="match status" value="1"/>
</dbReference>
<name>A7SSB6_NEMVE</name>
<keyword evidence="1" id="KW-0677">Repeat</keyword>
<dbReference type="SMART" id="SM00042">
    <property type="entry name" value="CUB"/>
    <property type="match status" value="1"/>
</dbReference>
<dbReference type="Pfam" id="PF00431">
    <property type="entry name" value="CUB"/>
    <property type="match status" value="1"/>
</dbReference>
<comment type="caution">
    <text evidence="3">Lacks conserved residue(s) required for the propagation of feature annotation.</text>
</comment>
<accession>A7SSB6</accession>
<evidence type="ECO:0000313" key="6">
    <source>
        <dbReference type="Proteomes" id="UP000001593"/>
    </source>
</evidence>
<organism evidence="5 6">
    <name type="scientific">Nematostella vectensis</name>
    <name type="common">Starlet sea anemone</name>
    <dbReference type="NCBI Taxonomy" id="45351"/>
    <lineage>
        <taxon>Eukaryota</taxon>
        <taxon>Metazoa</taxon>
        <taxon>Cnidaria</taxon>
        <taxon>Anthozoa</taxon>
        <taxon>Hexacorallia</taxon>
        <taxon>Actiniaria</taxon>
        <taxon>Edwardsiidae</taxon>
        <taxon>Nematostella</taxon>
    </lineage>
</organism>
<keyword evidence="2" id="KW-1015">Disulfide bond</keyword>
<gene>
    <name evidence="5" type="ORF">NEMVEDRAFT_v1g129785</name>
</gene>